<evidence type="ECO:0000313" key="1">
    <source>
        <dbReference type="EMBL" id="GAB47577.1"/>
    </source>
</evidence>
<dbReference type="RefSeq" id="WP_009481475.1">
    <property type="nucleotide sequence ID" value="NZ_BAFE01000020.1"/>
</dbReference>
<comment type="caution">
    <text evidence="1">The sequence shown here is derived from an EMBL/GenBank/DDBJ whole genome shotgun (WGS) entry which is preliminary data.</text>
</comment>
<evidence type="ECO:0000313" key="2">
    <source>
        <dbReference type="Proteomes" id="UP000004367"/>
    </source>
</evidence>
<proteinExistence type="predicted"/>
<sequence>MADDIAGYVPLTDDLARLPLGASVAVGDLPEPRPDLRTVAPDLVTTGVAVVANAPVAEQISSADLVVAGERRMLHHLASAADVEIPVRLLAPASTPREDVDAILATTTLQVLLAVS</sequence>
<name>H5UPB9_9MICO</name>
<protein>
    <submittedName>
        <fullName evidence="1">Uncharacterized protein</fullName>
    </submittedName>
</protein>
<organism evidence="1 2">
    <name type="scientific">Mobilicoccus pelagius NBRC 104925</name>
    <dbReference type="NCBI Taxonomy" id="1089455"/>
    <lineage>
        <taxon>Bacteria</taxon>
        <taxon>Bacillati</taxon>
        <taxon>Actinomycetota</taxon>
        <taxon>Actinomycetes</taxon>
        <taxon>Micrococcales</taxon>
        <taxon>Dermatophilaceae</taxon>
        <taxon>Mobilicoccus</taxon>
    </lineage>
</organism>
<reference evidence="1 2" key="1">
    <citation type="submission" date="2012-02" db="EMBL/GenBank/DDBJ databases">
        <title>Whole genome shotgun sequence of Mobilicoccus pelagius NBRC 104925.</title>
        <authorList>
            <person name="Yoshida Y."/>
            <person name="Hosoyama A."/>
            <person name="Tsuchikane K."/>
            <person name="Katsumata H."/>
            <person name="Yamazaki S."/>
            <person name="Fujita N."/>
        </authorList>
    </citation>
    <scope>NUCLEOTIDE SEQUENCE [LARGE SCALE GENOMIC DNA]</scope>
    <source>
        <strain evidence="1 2">NBRC 104925</strain>
    </source>
</reference>
<keyword evidence="2" id="KW-1185">Reference proteome</keyword>
<dbReference type="STRING" id="1089455.MOPEL_021_00130"/>
<gene>
    <name evidence="1" type="ORF">MOPEL_021_00130</name>
</gene>
<dbReference type="AlphaFoldDB" id="H5UPB9"/>
<dbReference type="Proteomes" id="UP000004367">
    <property type="component" value="Unassembled WGS sequence"/>
</dbReference>
<accession>H5UPB9</accession>
<dbReference type="EMBL" id="BAFE01000020">
    <property type="protein sequence ID" value="GAB47577.1"/>
    <property type="molecule type" value="Genomic_DNA"/>
</dbReference>